<dbReference type="GO" id="GO:0004414">
    <property type="term" value="F:homoserine O-acetyltransferase activity"/>
    <property type="evidence" value="ECO:0007669"/>
    <property type="project" value="UniProtKB-EC"/>
</dbReference>
<dbReference type="AlphaFoldDB" id="A0A9X0QJG1"/>
<feature type="chain" id="PRO_5040861411" evidence="3">
    <location>
        <begin position="27"/>
        <end position="374"/>
    </location>
</feature>
<gene>
    <name evidence="5" type="ORF">HDF14_005046</name>
</gene>
<dbReference type="NCBIfam" id="NF005071">
    <property type="entry name" value="PRK06489.1"/>
    <property type="match status" value="1"/>
</dbReference>
<dbReference type="PANTHER" id="PTHR32268">
    <property type="entry name" value="HOMOSERINE O-ACETYLTRANSFERASE"/>
    <property type="match status" value="1"/>
</dbReference>
<dbReference type="GO" id="GO:0009092">
    <property type="term" value="P:homoserine metabolic process"/>
    <property type="evidence" value="ECO:0007669"/>
    <property type="project" value="TreeGrafter"/>
</dbReference>
<dbReference type="InterPro" id="IPR008220">
    <property type="entry name" value="HAT_MetX-like"/>
</dbReference>
<feature type="signal peptide" evidence="3">
    <location>
        <begin position="1"/>
        <end position="26"/>
    </location>
</feature>
<feature type="active site" description="Nucleophile" evidence="2">
    <location>
        <position position="171"/>
    </location>
</feature>
<dbReference type="RefSeq" id="WP_260698543.1">
    <property type="nucleotide sequence ID" value="NZ_JACHEB010000015.1"/>
</dbReference>
<evidence type="ECO:0000256" key="2">
    <source>
        <dbReference type="PIRSR" id="PIRSR000443-1"/>
    </source>
</evidence>
<dbReference type="InterPro" id="IPR000073">
    <property type="entry name" value="AB_hydrolase_1"/>
</dbReference>
<feature type="active site" evidence="2">
    <location>
        <position position="313"/>
    </location>
</feature>
<evidence type="ECO:0000259" key="4">
    <source>
        <dbReference type="Pfam" id="PF00561"/>
    </source>
</evidence>
<evidence type="ECO:0000256" key="3">
    <source>
        <dbReference type="SAM" id="SignalP"/>
    </source>
</evidence>
<keyword evidence="6" id="KW-1185">Reference proteome</keyword>
<reference evidence="5 6" key="1">
    <citation type="submission" date="2020-08" db="EMBL/GenBank/DDBJ databases">
        <title>Genomic Encyclopedia of Type Strains, Phase IV (KMG-V): Genome sequencing to study the core and pangenomes of soil and plant-associated prokaryotes.</title>
        <authorList>
            <person name="Whitman W."/>
        </authorList>
    </citation>
    <scope>NUCLEOTIDE SEQUENCE [LARGE SCALE GENOMIC DNA]</scope>
    <source>
        <strain evidence="5 6">X5P2</strain>
    </source>
</reference>
<dbReference type="Pfam" id="PF00561">
    <property type="entry name" value="Abhydrolase_1"/>
    <property type="match status" value="1"/>
</dbReference>
<accession>A0A9X0QJG1</accession>
<organism evidence="5 6">
    <name type="scientific">Tunturiibacter gelidiferens</name>
    <dbReference type="NCBI Taxonomy" id="3069689"/>
    <lineage>
        <taxon>Bacteria</taxon>
        <taxon>Pseudomonadati</taxon>
        <taxon>Acidobacteriota</taxon>
        <taxon>Terriglobia</taxon>
        <taxon>Terriglobales</taxon>
        <taxon>Acidobacteriaceae</taxon>
        <taxon>Tunturiibacter</taxon>
    </lineage>
</organism>
<keyword evidence="3" id="KW-0732">Signal</keyword>
<dbReference type="EC" id="2.3.1.31" evidence="5"/>
<evidence type="ECO:0000313" key="5">
    <source>
        <dbReference type="EMBL" id="MBB5331399.1"/>
    </source>
</evidence>
<protein>
    <submittedName>
        <fullName evidence="5">Homoserine O-acetyltransferase</fullName>
        <ecNumber evidence="5">2.3.1.31</ecNumber>
    </submittedName>
</protein>
<dbReference type="EMBL" id="JACHEB010000015">
    <property type="protein sequence ID" value="MBB5331399.1"/>
    <property type="molecule type" value="Genomic_DNA"/>
</dbReference>
<dbReference type="GO" id="GO:0009086">
    <property type="term" value="P:methionine biosynthetic process"/>
    <property type="evidence" value="ECO:0007669"/>
    <property type="project" value="TreeGrafter"/>
</dbReference>
<proteinExistence type="predicted"/>
<dbReference type="PIRSF" id="PIRSF000443">
    <property type="entry name" value="Homoser_Ac_trans"/>
    <property type="match status" value="1"/>
</dbReference>
<feature type="active site" evidence="2">
    <location>
        <position position="347"/>
    </location>
</feature>
<dbReference type="SUPFAM" id="SSF53474">
    <property type="entry name" value="alpha/beta-Hydrolases"/>
    <property type="match status" value="1"/>
</dbReference>
<comment type="caution">
    <text evidence="5">The sequence shown here is derived from an EMBL/GenBank/DDBJ whole genome shotgun (WGS) entry which is preliminary data.</text>
</comment>
<name>A0A9X0QJG1_9BACT</name>
<dbReference type="InterPro" id="IPR029058">
    <property type="entry name" value="AB_hydrolase_fold"/>
</dbReference>
<keyword evidence="5" id="KW-0012">Acyltransferase</keyword>
<feature type="domain" description="AB hydrolase-1" evidence="4">
    <location>
        <begin position="81"/>
        <end position="318"/>
    </location>
</feature>
<dbReference type="PANTHER" id="PTHR32268:SF11">
    <property type="entry name" value="HOMOSERINE O-ACETYLTRANSFERASE"/>
    <property type="match status" value="1"/>
</dbReference>
<sequence>MTPISLARLTRNVICPILLVALSTIAAHSQPTPTKWPSQDGTYVIKNFRFGTGETLPELKLHYLTLGQPHRDAAGHTDNGILLLHGTGGDAHSLLNPVFSDVLFGPGQPFDITKFFIILPDDIGHGESSKPSDGLHMHFPQYDYDDMVASQHTMLTDGLHVDHLRLILGTSMGCMQSFVWGETFPQFSDALAPFACLPVELAGRNRMWRYMAMESIKHDPAWNNGEYTTEPAEGLRGANDLIIIAGGAPLQLQKNFPTRVQAEAFIDRAIAADIARTDANNFLYYVNASRNYNPAPKLATITAPVLWINSADDFINPPELGIAEKMVTRMPSAKFILIPISDATRGHGTHTQAIVWKQYLIDFLAQTEKTAEKK</sequence>
<evidence type="ECO:0000256" key="1">
    <source>
        <dbReference type="ARBA" id="ARBA00022679"/>
    </source>
</evidence>
<dbReference type="Gene3D" id="3.40.50.1820">
    <property type="entry name" value="alpha/beta hydrolase"/>
    <property type="match status" value="1"/>
</dbReference>
<dbReference type="Proteomes" id="UP000535182">
    <property type="component" value="Unassembled WGS sequence"/>
</dbReference>
<evidence type="ECO:0000313" key="6">
    <source>
        <dbReference type="Proteomes" id="UP000535182"/>
    </source>
</evidence>
<keyword evidence="1 5" id="KW-0808">Transferase</keyword>